<dbReference type="PANTHER" id="PTHR43881">
    <property type="entry name" value="GAMMA-GLUTAMYLTRANSPEPTIDASE (AFU_ORTHOLOGUE AFUA_4G13580)"/>
    <property type="match status" value="1"/>
</dbReference>
<dbReference type="Gene3D" id="3.60.20.40">
    <property type="match status" value="1"/>
</dbReference>
<sequence length="77" mass="8057">MDVQAALDCPRGFHVGGVYELERGVPAATASALQAMGHTIRVPDMPWGGGQAIWIDRDRGVLAGGSDPRKDGAAIGW</sequence>
<dbReference type="InterPro" id="IPR052896">
    <property type="entry name" value="GGT-like_enzyme"/>
</dbReference>
<dbReference type="InterPro" id="IPR029055">
    <property type="entry name" value="Ntn_hydrolases_N"/>
</dbReference>
<dbReference type="Pfam" id="PF01019">
    <property type="entry name" value="G_glu_transpept"/>
    <property type="match status" value="1"/>
</dbReference>
<dbReference type="SUPFAM" id="SSF56235">
    <property type="entry name" value="N-terminal nucleophile aminohydrolases (Ntn hydrolases)"/>
    <property type="match status" value="1"/>
</dbReference>
<dbReference type="EMBL" id="UOEF01000230">
    <property type="protein sequence ID" value="VAV96433.1"/>
    <property type="molecule type" value="Genomic_DNA"/>
</dbReference>
<reference evidence="1" key="1">
    <citation type="submission" date="2018-06" db="EMBL/GenBank/DDBJ databases">
        <authorList>
            <person name="Zhirakovskaya E."/>
        </authorList>
    </citation>
    <scope>NUCLEOTIDE SEQUENCE</scope>
</reference>
<keyword evidence="1" id="KW-0808">Transferase</keyword>
<accession>A0A3B0SJC4</accession>
<evidence type="ECO:0000313" key="1">
    <source>
        <dbReference type="EMBL" id="VAV96433.1"/>
    </source>
</evidence>
<proteinExistence type="predicted"/>
<name>A0A3B0SJC4_9ZZZZ</name>
<organism evidence="1">
    <name type="scientific">hydrothermal vent metagenome</name>
    <dbReference type="NCBI Taxonomy" id="652676"/>
    <lineage>
        <taxon>unclassified sequences</taxon>
        <taxon>metagenomes</taxon>
        <taxon>ecological metagenomes</taxon>
    </lineage>
</organism>
<keyword evidence="1" id="KW-0012">Acyltransferase</keyword>
<keyword evidence="1" id="KW-0378">Hydrolase</keyword>
<dbReference type="PANTHER" id="PTHR43881:SF1">
    <property type="entry name" value="GAMMA-GLUTAMYLTRANSPEPTIDASE (AFU_ORTHOLOGUE AFUA_4G13580)"/>
    <property type="match status" value="1"/>
</dbReference>
<gene>
    <name evidence="1" type="ORF">MNBD_ALPHA04-2361</name>
</gene>
<dbReference type="GO" id="GO:0103068">
    <property type="term" value="F:leukotriene C4 gamma-glutamyl transferase activity"/>
    <property type="evidence" value="ECO:0007669"/>
    <property type="project" value="UniProtKB-EC"/>
</dbReference>
<dbReference type="AlphaFoldDB" id="A0A3B0SJC4"/>
<protein>
    <submittedName>
        <fullName evidence="1">Gamma-glutamyltranspeptidase @ Glutathione hydrolase</fullName>
        <ecNumber evidence="1">2.3.2.2</ecNumber>
        <ecNumber evidence="1">3.4.19.13</ecNumber>
    </submittedName>
</protein>
<dbReference type="GO" id="GO:0036374">
    <property type="term" value="F:glutathione hydrolase activity"/>
    <property type="evidence" value="ECO:0007669"/>
    <property type="project" value="UniProtKB-EC"/>
</dbReference>
<dbReference type="EC" id="3.4.19.13" evidence="1"/>
<dbReference type="EC" id="2.3.2.2" evidence="1"/>
<dbReference type="InterPro" id="IPR043137">
    <property type="entry name" value="GGT_ssub_C"/>
</dbReference>